<comment type="caution">
    <text evidence="2">The sequence shown here is derived from an EMBL/GenBank/DDBJ whole genome shotgun (WGS) entry which is preliminary data.</text>
</comment>
<dbReference type="Proteomes" id="UP001595617">
    <property type="component" value="Unassembled WGS sequence"/>
</dbReference>
<dbReference type="RefSeq" id="WP_380696203.1">
    <property type="nucleotide sequence ID" value="NZ_JBHRYR010000003.1"/>
</dbReference>
<protein>
    <submittedName>
        <fullName evidence="2">AAA family ATPase</fullName>
    </submittedName>
</protein>
<dbReference type="Pfam" id="PF14491">
    <property type="entry name" value="DUF4435"/>
    <property type="match status" value="1"/>
</dbReference>
<dbReference type="Pfam" id="PF13304">
    <property type="entry name" value="AAA_21"/>
    <property type="match status" value="1"/>
</dbReference>
<dbReference type="SUPFAM" id="SSF52540">
    <property type="entry name" value="P-loop containing nucleoside triphosphate hydrolases"/>
    <property type="match status" value="1"/>
</dbReference>
<proteinExistence type="predicted"/>
<accession>A0ABV8A1D7</accession>
<evidence type="ECO:0000259" key="1">
    <source>
        <dbReference type="SMART" id="SM00382"/>
    </source>
</evidence>
<feature type="domain" description="AAA+ ATPase" evidence="1">
    <location>
        <begin position="15"/>
        <end position="263"/>
    </location>
</feature>
<dbReference type="PANTHER" id="PTHR43581:SF4">
    <property type="entry name" value="ATP_GTP PHOSPHATASE"/>
    <property type="match status" value="1"/>
</dbReference>
<dbReference type="InterPro" id="IPR003593">
    <property type="entry name" value="AAA+_ATPase"/>
</dbReference>
<organism evidence="2 3">
    <name type="scientific">Saccharospirillum mangrovi</name>
    <dbReference type="NCBI Taxonomy" id="2161747"/>
    <lineage>
        <taxon>Bacteria</taxon>
        <taxon>Pseudomonadati</taxon>
        <taxon>Pseudomonadota</taxon>
        <taxon>Gammaproteobacteria</taxon>
        <taxon>Oceanospirillales</taxon>
        <taxon>Saccharospirillaceae</taxon>
        <taxon>Saccharospirillum</taxon>
    </lineage>
</organism>
<evidence type="ECO:0000313" key="3">
    <source>
        <dbReference type="Proteomes" id="UP001595617"/>
    </source>
</evidence>
<dbReference type="SMART" id="SM00382">
    <property type="entry name" value="AAA"/>
    <property type="match status" value="1"/>
</dbReference>
<evidence type="ECO:0000313" key="2">
    <source>
        <dbReference type="EMBL" id="MFC3853237.1"/>
    </source>
</evidence>
<dbReference type="InterPro" id="IPR029492">
    <property type="entry name" value="DUF4435"/>
</dbReference>
<dbReference type="Gene3D" id="3.40.50.300">
    <property type="entry name" value="P-loop containing nucleotide triphosphate hydrolases"/>
    <property type="match status" value="1"/>
</dbReference>
<dbReference type="InterPro" id="IPR003959">
    <property type="entry name" value="ATPase_AAA_core"/>
</dbReference>
<gene>
    <name evidence="2" type="ORF">ACFOOG_10380</name>
</gene>
<dbReference type="PANTHER" id="PTHR43581">
    <property type="entry name" value="ATP/GTP PHOSPHATASE"/>
    <property type="match status" value="1"/>
</dbReference>
<name>A0ABV8A1D7_9GAMM</name>
<reference evidence="3" key="1">
    <citation type="journal article" date="2019" name="Int. J. Syst. Evol. Microbiol.">
        <title>The Global Catalogue of Microorganisms (GCM) 10K type strain sequencing project: providing services to taxonomists for standard genome sequencing and annotation.</title>
        <authorList>
            <consortium name="The Broad Institute Genomics Platform"/>
            <consortium name="The Broad Institute Genome Sequencing Center for Infectious Disease"/>
            <person name="Wu L."/>
            <person name="Ma J."/>
        </authorList>
    </citation>
    <scope>NUCLEOTIDE SEQUENCE [LARGE SCALE GENOMIC DNA]</scope>
    <source>
        <strain evidence="3">IBRC 10765</strain>
    </source>
</reference>
<dbReference type="InterPro" id="IPR027417">
    <property type="entry name" value="P-loop_NTPase"/>
</dbReference>
<sequence>MKHISSRYDNYEFDFGRVNVILGANGAGKSTFLQELKGHIATILPGAKSVYIEGGRTIKITDVLQLDHRNVQKYDRLESALQAYEGKRANSLADRVFDALVVLEKKGLQLKSQHSDDVEKWVEGGQKGEYPKRKQPPLDKLFELFNEIFPQITLNFSNEARRLSAIKNGAEYGPSRLSDGEKQVFSILADLIELDENHKVVIADEPELNLHPELAERLWTLIENEFPEKTFIYATHSINFSLRDNVDRIYVLSSDSEKITLIDSLDDIDRPDATAFLGGLPGILSTNKVVVTEGHEKSFDSIFYRWLLDDNTIEIYPGGGCADVSDIVGKSGLWSKISTKIALVGIVDRDFRSDDYMSSLESDGVLPLPFHEAESFLCIPEVISKIGERIGSQEEEFTAEKVSAFILTMLDEGKLEIAAKRVFSRAKISLGVSLRKRVVKDSENKEQLLSHLKEASDGELQKAVQVCDIQTLEAYLDEELASISEAVESQNIDRALYFIPGKELLNRIAPKAGCRNGDDLMRSLKRNFKPEDFAQISVFKEKLGATINS</sequence>
<dbReference type="EMBL" id="JBHRYR010000003">
    <property type="protein sequence ID" value="MFC3853237.1"/>
    <property type="molecule type" value="Genomic_DNA"/>
</dbReference>
<dbReference type="InterPro" id="IPR051396">
    <property type="entry name" value="Bact_Antivir_Def_Nuclease"/>
</dbReference>
<keyword evidence="3" id="KW-1185">Reference proteome</keyword>
<dbReference type="CDD" id="cd00267">
    <property type="entry name" value="ABC_ATPase"/>
    <property type="match status" value="1"/>
</dbReference>